<reference evidence="3 4" key="1">
    <citation type="journal article" date="2015" name="PLoS Pathog.">
        <title>Leptomonas seymouri: Adaptations to the Dixenous Life Cycle Analyzed by Genome Sequencing, Transcriptome Profiling and Co-infection with Leishmania donovani.</title>
        <authorList>
            <person name="Kraeva N."/>
            <person name="Butenko A."/>
            <person name="Hlavacova J."/>
            <person name="Kostygov A."/>
            <person name="Myskova J."/>
            <person name="Grybchuk D."/>
            <person name="Lestinova T."/>
            <person name="Votypka J."/>
            <person name="Volf P."/>
            <person name="Opperdoes F."/>
            <person name="Flegontov P."/>
            <person name="Lukes J."/>
            <person name="Yurchenko V."/>
        </authorList>
    </citation>
    <scope>NUCLEOTIDE SEQUENCE [LARGE SCALE GENOMIC DNA]</scope>
    <source>
        <strain evidence="3 4">ATCC 30220</strain>
    </source>
</reference>
<dbReference type="VEuPathDB" id="TriTrypDB:Lsey_0057_0070"/>
<name>A0A0N1I0K1_LEPSE</name>
<dbReference type="PANTHER" id="PTHR48153:SF2">
    <property type="entry name" value="UFM1-SPECIFIC PROTEASE 2"/>
    <property type="match status" value="1"/>
</dbReference>
<evidence type="ECO:0000313" key="3">
    <source>
        <dbReference type="EMBL" id="KPI88232.1"/>
    </source>
</evidence>
<dbReference type="Proteomes" id="UP000038009">
    <property type="component" value="Unassembled WGS sequence"/>
</dbReference>
<dbReference type="GO" id="GO:0071567">
    <property type="term" value="F:deUFMylase activity"/>
    <property type="evidence" value="ECO:0007669"/>
    <property type="project" value="TreeGrafter"/>
</dbReference>
<comment type="caution">
    <text evidence="3">The sequence shown here is derived from an EMBL/GenBank/DDBJ whole genome shotgun (WGS) entry which is preliminary data.</text>
</comment>
<dbReference type="EMBL" id="LJSK01000057">
    <property type="protein sequence ID" value="KPI88232.1"/>
    <property type="molecule type" value="Genomic_DNA"/>
</dbReference>
<dbReference type="PANTHER" id="PTHR48153">
    <property type="entry name" value="UFM1-SPECIFIC PROTEASE 2"/>
    <property type="match status" value="1"/>
</dbReference>
<dbReference type="Gene3D" id="3.90.70.130">
    <property type="match status" value="1"/>
</dbReference>
<evidence type="ECO:0000313" key="4">
    <source>
        <dbReference type="Proteomes" id="UP000038009"/>
    </source>
</evidence>
<organism evidence="3 4">
    <name type="scientific">Leptomonas seymouri</name>
    <dbReference type="NCBI Taxonomy" id="5684"/>
    <lineage>
        <taxon>Eukaryota</taxon>
        <taxon>Discoba</taxon>
        <taxon>Euglenozoa</taxon>
        <taxon>Kinetoplastea</taxon>
        <taxon>Metakinetoplastina</taxon>
        <taxon>Trypanosomatida</taxon>
        <taxon>Trypanosomatidae</taxon>
        <taxon>Leishmaniinae</taxon>
        <taxon>Leptomonas</taxon>
    </lineage>
</organism>
<gene>
    <name evidence="3" type="ORF">ABL78_2656</name>
</gene>
<evidence type="ECO:0000259" key="2">
    <source>
        <dbReference type="Pfam" id="PF07910"/>
    </source>
</evidence>
<dbReference type="AlphaFoldDB" id="A0A0N1I0K1"/>
<proteinExistence type="predicted"/>
<dbReference type="InterPro" id="IPR012462">
    <property type="entry name" value="UFSP1/2_DUB_cat"/>
</dbReference>
<keyword evidence="4" id="KW-1185">Reference proteome</keyword>
<dbReference type="Pfam" id="PF07910">
    <property type="entry name" value="Peptidase_C78"/>
    <property type="match status" value="1"/>
</dbReference>
<accession>A0A0N1I0K1</accession>
<keyword evidence="1" id="KW-0378">Hydrolase</keyword>
<evidence type="ECO:0000256" key="1">
    <source>
        <dbReference type="ARBA" id="ARBA00022801"/>
    </source>
</evidence>
<feature type="domain" description="UFSP1/2/DUB catalytic" evidence="2">
    <location>
        <begin position="309"/>
        <end position="503"/>
    </location>
</feature>
<protein>
    <recommendedName>
        <fullName evidence="2">UFSP1/2/DUB catalytic domain-containing protein</fullName>
    </recommendedName>
</protein>
<sequence>MPASVQELAAQDPKVVFPLHVLQINGATVGLVRDAAIQTLPFSSRTYTDCVASSLEEVAPFLLHSEAARSPAFQWHARVTFSVSSSSIRHGLLLRNLSTNVSFAHLLSSKSQNELDDMMTRVEAETDLWESALSKKETACGNLDVFLMSVPEIPDTLSSSLNDLPSVSASHMAVDSTTRVVLGNSPSDIVASLRALFSALLNGDARCYTETEVCWPGELMFPVNVHTLDDAKRREEHAALLLPTKGLLRHQNALPRWSTWADLQQLQQKQQSSASTHSFRTGESWERHLVTNAHEKLPAASAPSLAGAETLLTSGSYDYYHYRVDGFRDDGWGCAYRSLQTLLSWFQHAGYMTEPIPSIRRIQAILYASDPDKANRNQFVGSCDWIGSFEVMLVLQHYMPMLDCTIKRLESGKDLDSDAAVQLLLSEHFRDSHAAPVMIGGSSYAHTILGIHVNVATMEARYLILDPHYSAHPTQLKTAIKKGFVGWKEASTFFEGNCWYNLCIPRTDLYDPR</sequence>
<dbReference type="OMA" id="YYHYRVD"/>
<dbReference type="OrthoDB" id="417506at2759"/>